<dbReference type="InterPro" id="IPR005770">
    <property type="entry name" value="PhnD"/>
</dbReference>
<dbReference type="PANTHER" id="PTHR35841:SF1">
    <property type="entry name" value="PHOSPHONATES-BINDING PERIPLASMIC PROTEIN"/>
    <property type="match status" value="1"/>
</dbReference>
<comment type="caution">
    <text evidence="3">The sequence shown here is derived from an EMBL/GenBank/DDBJ whole genome shotgun (WGS) entry which is preliminary data.</text>
</comment>
<accession>A0A5C5ZPM1</accession>
<reference evidence="3 4" key="1">
    <citation type="submission" date="2019-02" db="EMBL/GenBank/DDBJ databases">
        <title>Deep-cultivation of Planctomycetes and their phenomic and genomic characterization uncovers novel biology.</title>
        <authorList>
            <person name="Wiegand S."/>
            <person name="Jogler M."/>
            <person name="Boedeker C."/>
            <person name="Pinto D."/>
            <person name="Vollmers J."/>
            <person name="Rivas-Marin E."/>
            <person name="Kohn T."/>
            <person name="Peeters S.H."/>
            <person name="Heuer A."/>
            <person name="Rast P."/>
            <person name="Oberbeckmann S."/>
            <person name="Bunk B."/>
            <person name="Jeske O."/>
            <person name="Meyerdierks A."/>
            <person name="Storesund J.E."/>
            <person name="Kallscheuer N."/>
            <person name="Luecker S."/>
            <person name="Lage O.M."/>
            <person name="Pohl T."/>
            <person name="Merkel B.J."/>
            <person name="Hornburger P."/>
            <person name="Mueller R.-W."/>
            <person name="Bruemmer F."/>
            <person name="Labrenz M."/>
            <person name="Spormann A.M."/>
            <person name="Op Den Camp H."/>
            <person name="Overmann J."/>
            <person name="Amann R."/>
            <person name="Jetten M.S.M."/>
            <person name="Mascher T."/>
            <person name="Medema M.H."/>
            <person name="Devos D.P."/>
            <person name="Kaster A.-K."/>
            <person name="Ovreas L."/>
            <person name="Rohde M."/>
            <person name="Galperin M.Y."/>
            <person name="Jogler C."/>
        </authorList>
    </citation>
    <scope>NUCLEOTIDE SEQUENCE [LARGE SCALE GENOMIC DNA]</scope>
    <source>
        <strain evidence="3 4">Mal64</strain>
    </source>
</reference>
<dbReference type="EMBL" id="SJPQ01000002">
    <property type="protein sequence ID" value="TWT88837.1"/>
    <property type="molecule type" value="Genomic_DNA"/>
</dbReference>
<dbReference type="GO" id="GO:0055085">
    <property type="term" value="P:transmembrane transport"/>
    <property type="evidence" value="ECO:0007669"/>
    <property type="project" value="InterPro"/>
</dbReference>
<sequence>MSADPGAFSFGRLLKILLPVLLLAVGIRFTLPGYERAAQKEMEDNMLARLMGEAVQLPEETVPFSDADHDLVNDPPAEPADGEAAAAPERLVFSYIASPEPEDAAEVWADVTTAISEATGLPVEYAHYETTGEQFAAMARDEVHVIGVNTGAVPTAVANVGFTPVCTFGDAAGEYGYRMKLIVSKDSKAEGLGDLRGKKIAFTRPDSNSGFKAAMVQLMNDEGMLPERDYQWGFTYDHVTSIHAVAAGEEAAAPVASDILDRLTTSGEVSTDDFKVIYDSERFPPATIGYAHNLPAATRDAIREALLSFAWEGSSVAAKYADSGAAQFVAVNYKDDWDNIRRIDEAIRRVRAQHSAAAE</sequence>
<evidence type="ECO:0000313" key="3">
    <source>
        <dbReference type="EMBL" id="TWT88837.1"/>
    </source>
</evidence>
<evidence type="ECO:0000256" key="1">
    <source>
        <dbReference type="ARBA" id="ARBA00007162"/>
    </source>
</evidence>
<dbReference type="PANTHER" id="PTHR35841">
    <property type="entry name" value="PHOSPHONATES-BINDING PERIPLASMIC PROTEIN"/>
    <property type="match status" value="1"/>
</dbReference>
<comment type="similarity">
    <text evidence="1">Belongs to the phosphate/phosphite/phosphonate binding protein family.</text>
</comment>
<organism evidence="3 4">
    <name type="scientific">Pseudobythopirellula maris</name>
    <dbReference type="NCBI Taxonomy" id="2527991"/>
    <lineage>
        <taxon>Bacteria</taxon>
        <taxon>Pseudomonadati</taxon>
        <taxon>Planctomycetota</taxon>
        <taxon>Planctomycetia</taxon>
        <taxon>Pirellulales</taxon>
        <taxon>Lacipirellulaceae</taxon>
        <taxon>Pseudobythopirellula</taxon>
    </lineage>
</organism>
<dbReference type="Pfam" id="PF12974">
    <property type="entry name" value="Phosphonate-bd"/>
    <property type="match status" value="1"/>
</dbReference>
<dbReference type="SUPFAM" id="SSF53850">
    <property type="entry name" value="Periplasmic binding protein-like II"/>
    <property type="match status" value="1"/>
</dbReference>
<dbReference type="Proteomes" id="UP000315440">
    <property type="component" value="Unassembled WGS sequence"/>
</dbReference>
<dbReference type="RefSeq" id="WP_146400233.1">
    <property type="nucleotide sequence ID" value="NZ_SJPQ01000002.1"/>
</dbReference>
<evidence type="ECO:0000256" key="2">
    <source>
        <dbReference type="ARBA" id="ARBA00022729"/>
    </source>
</evidence>
<protein>
    <submittedName>
        <fullName evidence="3">ABC transporter, phosphonate, periplasmic substrate-binding protein</fullName>
    </submittedName>
</protein>
<dbReference type="NCBIfam" id="TIGR01098">
    <property type="entry name" value="3A0109s03R"/>
    <property type="match status" value="1"/>
</dbReference>
<dbReference type="AlphaFoldDB" id="A0A5C5ZPM1"/>
<keyword evidence="2" id="KW-0732">Signal</keyword>
<name>A0A5C5ZPM1_9BACT</name>
<gene>
    <name evidence="3" type="ORF">Mal64_23250</name>
</gene>
<dbReference type="OrthoDB" id="9781943at2"/>
<dbReference type="Gene3D" id="3.40.190.10">
    <property type="entry name" value="Periplasmic binding protein-like II"/>
    <property type="match status" value="2"/>
</dbReference>
<evidence type="ECO:0000313" key="4">
    <source>
        <dbReference type="Proteomes" id="UP000315440"/>
    </source>
</evidence>
<dbReference type="GO" id="GO:0043190">
    <property type="term" value="C:ATP-binding cassette (ABC) transporter complex"/>
    <property type="evidence" value="ECO:0007669"/>
    <property type="project" value="InterPro"/>
</dbReference>
<keyword evidence="4" id="KW-1185">Reference proteome</keyword>
<proteinExistence type="inferred from homology"/>